<evidence type="ECO:0000256" key="3">
    <source>
        <dbReference type="ARBA" id="ARBA00023163"/>
    </source>
</evidence>
<feature type="domain" description="HTH merR-type" evidence="4">
    <location>
        <begin position="3"/>
        <end position="72"/>
    </location>
</feature>
<comment type="caution">
    <text evidence="5">The sequence shown here is derived from an EMBL/GenBank/DDBJ whole genome shotgun (WGS) entry which is preliminary data.</text>
</comment>
<dbReference type="PRINTS" id="PR00040">
    <property type="entry name" value="HTHMERR"/>
</dbReference>
<dbReference type="PROSITE" id="PS00552">
    <property type="entry name" value="HTH_MERR_1"/>
    <property type="match status" value="1"/>
</dbReference>
<dbReference type="SUPFAM" id="SSF46955">
    <property type="entry name" value="Putative DNA-binding domain"/>
    <property type="match status" value="1"/>
</dbReference>
<protein>
    <submittedName>
        <fullName evidence="5">Heavy metal-responsive transcriptional regulator</fullName>
    </submittedName>
</protein>
<dbReference type="InterPro" id="IPR047057">
    <property type="entry name" value="MerR_fam"/>
</dbReference>
<dbReference type="PANTHER" id="PTHR30204:SF94">
    <property type="entry name" value="HEAVY METAL-DEPENDENT TRANSCRIPTIONAL REGULATOR HI_0293-RELATED"/>
    <property type="match status" value="1"/>
</dbReference>
<gene>
    <name evidence="5" type="ORF">ACFFK0_22435</name>
</gene>
<dbReference type="Proteomes" id="UP001589776">
    <property type="component" value="Unassembled WGS sequence"/>
</dbReference>
<proteinExistence type="predicted"/>
<reference evidence="5 6" key="1">
    <citation type="submission" date="2024-09" db="EMBL/GenBank/DDBJ databases">
        <authorList>
            <person name="Sun Q."/>
            <person name="Mori K."/>
        </authorList>
    </citation>
    <scope>NUCLEOTIDE SEQUENCE [LARGE SCALE GENOMIC DNA]</scope>
    <source>
        <strain evidence="5 6">CCM 7759</strain>
    </source>
</reference>
<dbReference type="CDD" id="cd04770">
    <property type="entry name" value="HTH_HMRTR"/>
    <property type="match status" value="1"/>
</dbReference>
<dbReference type="InterPro" id="IPR009061">
    <property type="entry name" value="DNA-bd_dom_put_sf"/>
</dbReference>
<keyword evidence="3" id="KW-0804">Transcription</keyword>
<dbReference type="Gene3D" id="1.10.1660.10">
    <property type="match status" value="1"/>
</dbReference>
<evidence type="ECO:0000313" key="6">
    <source>
        <dbReference type="Proteomes" id="UP001589776"/>
    </source>
</evidence>
<keyword evidence="2" id="KW-0238">DNA-binding</keyword>
<dbReference type="EMBL" id="JBHLWN010000082">
    <property type="protein sequence ID" value="MFC0215158.1"/>
    <property type="molecule type" value="Genomic_DNA"/>
</dbReference>
<keyword evidence="6" id="KW-1185">Reference proteome</keyword>
<evidence type="ECO:0000256" key="2">
    <source>
        <dbReference type="ARBA" id="ARBA00023125"/>
    </source>
</evidence>
<dbReference type="PROSITE" id="PS50937">
    <property type="entry name" value="HTH_MERR_2"/>
    <property type="match status" value="1"/>
</dbReference>
<sequence length="144" mass="15960">MKALTIGQLASAASVHTETVRYYEKRGLLAEPARSESGYRLYSQDAVGDIQFIKSAQEVGFTLAEIQYLLLLRKKDSMPPVAEMRRYAASKVKEIEERIGQLEALKALLQKVTDIPLDETPYASGACPVIRQIAGRKTNDGDND</sequence>
<accession>A0ABV6DR74</accession>
<keyword evidence="1" id="KW-0805">Transcription regulation</keyword>
<evidence type="ECO:0000259" key="4">
    <source>
        <dbReference type="PROSITE" id="PS50937"/>
    </source>
</evidence>
<dbReference type="RefSeq" id="WP_377472602.1">
    <property type="nucleotide sequence ID" value="NZ_JBHLWN010000082.1"/>
</dbReference>
<dbReference type="InterPro" id="IPR000551">
    <property type="entry name" value="MerR-type_HTH_dom"/>
</dbReference>
<organism evidence="5 6">
    <name type="scientific">Paenibacillus chartarius</name>
    <dbReference type="NCBI Taxonomy" id="747481"/>
    <lineage>
        <taxon>Bacteria</taxon>
        <taxon>Bacillati</taxon>
        <taxon>Bacillota</taxon>
        <taxon>Bacilli</taxon>
        <taxon>Bacillales</taxon>
        <taxon>Paenibacillaceae</taxon>
        <taxon>Paenibacillus</taxon>
    </lineage>
</organism>
<name>A0ABV6DR74_9BACL</name>
<evidence type="ECO:0000313" key="5">
    <source>
        <dbReference type="EMBL" id="MFC0215158.1"/>
    </source>
</evidence>
<dbReference type="Pfam" id="PF13411">
    <property type="entry name" value="MerR_1"/>
    <property type="match status" value="1"/>
</dbReference>
<dbReference type="SMART" id="SM00422">
    <property type="entry name" value="HTH_MERR"/>
    <property type="match status" value="1"/>
</dbReference>
<evidence type="ECO:0000256" key="1">
    <source>
        <dbReference type="ARBA" id="ARBA00023015"/>
    </source>
</evidence>
<dbReference type="PANTHER" id="PTHR30204">
    <property type="entry name" value="REDOX-CYCLING DRUG-SENSING TRANSCRIPTIONAL ACTIVATOR SOXR"/>
    <property type="match status" value="1"/>
</dbReference>